<dbReference type="Pfam" id="PF13505">
    <property type="entry name" value="OMP_b-brl"/>
    <property type="match status" value="1"/>
</dbReference>
<evidence type="ECO:0000256" key="4">
    <source>
        <dbReference type="ARBA" id="ARBA00023237"/>
    </source>
</evidence>
<comment type="similarity">
    <text evidence="5">Belongs to the Omp25/RopB family.</text>
</comment>
<keyword evidence="4" id="KW-0998">Cell outer membrane</keyword>
<dbReference type="RefSeq" id="WP_143125555.1">
    <property type="nucleotide sequence ID" value="NZ_VJMG01000030.1"/>
</dbReference>
<evidence type="ECO:0000256" key="6">
    <source>
        <dbReference type="SAM" id="SignalP"/>
    </source>
</evidence>
<evidence type="ECO:0000256" key="1">
    <source>
        <dbReference type="ARBA" id="ARBA00004442"/>
    </source>
</evidence>
<dbReference type="GO" id="GO:0009279">
    <property type="term" value="C:cell outer membrane"/>
    <property type="evidence" value="ECO:0007669"/>
    <property type="project" value="UniProtKB-SubCell"/>
</dbReference>
<protein>
    <submittedName>
        <fullName evidence="8">Porin family protein</fullName>
    </submittedName>
</protein>
<evidence type="ECO:0000256" key="3">
    <source>
        <dbReference type="ARBA" id="ARBA00023136"/>
    </source>
</evidence>
<evidence type="ECO:0000256" key="5">
    <source>
        <dbReference type="ARBA" id="ARBA00038306"/>
    </source>
</evidence>
<organism evidence="8 9">
    <name type="scientific">Rhizobium straminoryzae</name>
    <dbReference type="NCBI Taxonomy" id="1387186"/>
    <lineage>
        <taxon>Bacteria</taxon>
        <taxon>Pseudomonadati</taxon>
        <taxon>Pseudomonadota</taxon>
        <taxon>Alphaproteobacteria</taxon>
        <taxon>Hyphomicrobiales</taxon>
        <taxon>Rhizobiaceae</taxon>
        <taxon>Rhizobium/Agrobacterium group</taxon>
        <taxon>Rhizobium</taxon>
    </lineage>
</organism>
<evidence type="ECO:0000256" key="2">
    <source>
        <dbReference type="ARBA" id="ARBA00022729"/>
    </source>
</evidence>
<proteinExistence type="inferred from homology"/>
<reference evidence="8 9" key="1">
    <citation type="submission" date="2019-07" db="EMBL/GenBank/DDBJ databases">
        <title>Ln-dependent methylotrophs.</title>
        <authorList>
            <person name="Tani A."/>
        </authorList>
    </citation>
    <scope>NUCLEOTIDE SEQUENCE [LARGE SCALE GENOMIC DNA]</scope>
    <source>
        <strain evidence="8 9">SM12</strain>
    </source>
</reference>
<dbReference type="Proteomes" id="UP000316801">
    <property type="component" value="Unassembled WGS sequence"/>
</dbReference>
<dbReference type="Gene3D" id="2.40.160.20">
    <property type="match status" value="1"/>
</dbReference>
<dbReference type="InterPro" id="IPR011250">
    <property type="entry name" value="OMP/PagP_B-barrel"/>
</dbReference>
<keyword evidence="2 6" id="KW-0732">Signal</keyword>
<gene>
    <name evidence="8" type="ORF">FNA46_12610</name>
</gene>
<accession>A0A549T9M1</accession>
<dbReference type="SUPFAM" id="SSF56925">
    <property type="entry name" value="OMPA-like"/>
    <property type="match status" value="1"/>
</dbReference>
<feature type="domain" description="Outer membrane protein beta-barrel" evidence="7">
    <location>
        <begin position="11"/>
        <end position="212"/>
    </location>
</feature>
<feature type="chain" id="PRO_5021885156" evidence="6">
    <location>
        <begin position="23"/>
        <end position="212"/>
    </location>
</feature>
<evidence type="ECO:0000259" key="7">
    <source>
        <dbReference type="Pfam" id="PF13505"/>
    </source>
</evidence>
<keyword evidence="9" id="KW-1185">Reference proteome</keyword>
<dbReference type="InterPro" id="IPR051692">
    <property type="entry name" value="OMP-like"/>
</dbReference>
<comment type="subcellular location">
    <subcellularLocation>
        <location evidence="1">Cell outer membrane</location>
    </subcellularLocation>
</comment>
<evidence type="ECO:0000313" key="8">
    <source>
        <dbReference type="EMBL" id="TRL38571.1"/>
    </source>
</evidence>
<dbReference type="PANTHER" id="PTHR34001">
    <property type="entry name" value="BLL7405 PROTEIN"/>
    <property type="match status" value="1"/>
</dbReference>
<sequence length="212" mass="21944">MRTLVASLMVSAASLIAVSAQAADAVTQVPQAPAAYDAPAPAATWSGFYLGGNGAYDWGKVKGDSTKPSADGWGGGIYGGYNWQSGQIVYGAEADLGYNDQKGSANGVTTEEKLNGSVRGRVGYDLNPFMIYGTAGLAVGNHEVSSAAGSDSKTSVGYTVGAGVEAFVTSNITARLEYRYTDYNDKNYNLGGTNVSRGFDDQSVKVGIGVKF</sequence>
<dbReference type="AlphaFoldDB" id="A0A549T9M1"/>
<dbReference type="PANTHER" id="PTHR34001:SF3">
    <property type="entry name" value="BLL7405 PROTEIN"/>
    <property type="match status" value="1"/>
</dbReference>
<comment type="caution">
    <text evidence="8">The sequence shown here is derived from an EMBL/GenBank/DDBJ whole genome shotgun (WGS) entry which is preliminary data.</text>
</comment>
<evidence type="ECO:0000313" key="9">
    <source>
        <dbReference type="Proteomes" id="UP000316801"/>
    </source>
</evidence>
<dbReference type="InterPro" id="IPR027385">
    <property type="entry name" value="Beta-barrel_OMP"/>
</dbReference>
<keyword evidence="3" id="KW-0472">Membrane</keyword>
<dbReference type="EMBL" id="VJMG01000030">
    <property type="protein sequence ID" value="TRL38571.1"/>
    <property type="molecule type" value="Genomic_DNA"/>
</dbReference>
<feature type="signal peptide" evidence="6">
    <location>
        <begin position="1"/>
        <end position="22"/>
    </location>
</feature>
<name>A0A549T9M1_9HYPH</name>